<dbReference type="OrthoDB" id="25620at2759"/>
<name>A0A2Z7BSH6_9LAMI</name>
<reference evidence="2 3" key="1">
    <citation type="journal article" date="2015" name="Proc. Natl. Acad. Sci. U.S.A.">
        <title>The resurrection genome of Boea hygrometrica: A blueprint for survival of dehydration.</title>
        <authorList>
            <person name="Xiao L."/>
            <person name="Yang G."/>
            <person name="Zhang L."/>
            <person name="Yang X."/>
            <person name="Zhao S."/>
            <person name="Ji Z."/>
            <person name="Zhou Q."/>
            <person name="Hu M."/>
            <person name="Wang Y."/>
            <person name="Chen M."/>
            <person name="Xu Y."/>
            <person name="Jin H."/>
            <person name="Xiao X."/>
            <person name="Hu G."/>
            <person name="Bao F."/>
            <person name="Hu Y."/>
            <person name="Wan P."/>
            <person name="Li L."/>
            <person name="Deng X."/>
            <person name="Kuang T."/>
            <person name="Xiang C."/>
            <person name="Zhu J.K."/>
            <person name="Oliver M.J."/>
            <person name="He Y."/>
        </authorList>
    </citation>
    <scope>NUCLEOTIDE SEQUENCE [LARGE SCALE GENOMIC DNA]</scope>
    <source>
        <strain evidence="3">cv. XS01</strain>
    </source>
</reference>
<evidence type="ECO:0000256" key="1">
    <source>
        <dbReference type="SAM" id="Phobius"/>
    </source>
</evidence>
<keyword evidence="1" id="KW-0472">Membrane</keyword>
<keyword evidence="3" id="KW-1185">Reference proteome</keyword>
<dbReference type="AlphaFoldDB" id="A0A2Z7BSH6"/>
<organism evidence="2 3">
    <name type="scientific">Dorcoceras hygrometricum</name>
    <dbReference type="NCBI Taxonomy" id="472368"/>
    <lineage>
        <taxon>Eukaryota</taxon>
        <taxon>Viridiplantae</taxon>
        <taxon>Streptophyta</taxon>
        <taxon>Embryophyta</taxon>
        <taxon>Tracheophyta</taxon>
        <taxon>Spermatophyta</taxon>
        <taxon>Magnoliopsida</taxon>
        <taxon>eudicotyledons</taxon>
        <taxon>Gunneridae</taxon>
        <taxon>Pentapetalae</taxon>
        <taxon>asterids</taxon>
        <taxon>lamiids</taxon>
        <taxon>Lamiales</taxon>
        <taxon>Gesneriaceae</taxon>
        <taxon>Didymocarpoideae</taxon>
        <taxon>Trichosporeae</taxon>
        <taxon>Loxocarpinae</taxon>
        <taxon>Dorcoceras</taxon>
    </lineage>
</organism>
<sequence length="225" mass="25253">MTKGVHHGELVTRKSDSSYVKVRLKRKARQNCHGEVRAVNFVIFVVNGITIFESIGSDNGTNNGYTQMIATTFNNPLLSFKDDKPVVVVTHGDFLSLSDRAKIRVHLGELLGISPTKQIFDIPDDKDPATALTIIDMLHYCLERADRNLPGNDQYMSKMCKRSSLVARWLPLVALVMAILFHVFVSSITTNTTTSKCDARTTTATSSQLRVDWPEIRHLWLGDNY</sequence>
<dbReference type="Proteomes" id="UP000250235">
    <property type="component" value="Unassembled WGS sequence"/>
</dbReference>
<proteinExistence type="predicted"/>
<protein>
    <submittedName>
        <fullName evidence="2">Uncharacterized protein</fullName>
    </submittedName>
</protein>
<evidence type="ECO:0000313" key="2">
    <source>
        <dbReference type="EMBL" id="KZV35227.1"/>
    </source>
</evidence>
<accession>A0A2Z7BSH6</accession>
<keyword evidence="1" id="KW-1133">Transmembrane helix</keyword>
<gene>
    <name evidence="2" type="ORF">F511_42300</name>
</gene>
<dbReference type="EMBL" id="KV004781">
    <property type="protein sequence ID" value="KZV35227.1"/>
    <property type="molecule type" value="Genomic_DNA"/>
</dbReference>
<keyword evidence="1" id="KW-0812">Transmembrane</keyword>
<dbReference type="PANTHER" id="PTHR14241">
    <property type="entry name" value="INTERFERON-INDUCED PROTEIN 44"/>
    <property type="match status" value="1"/>
</dbReference>
<evidence type="ECO:0000313" key="3">
    <source>
        <dbReference type="Proteomes" id="UP000250235"/>
    </source>
</evidence>
<dbReference type="PANTHER" id="PTHR14241:SF32">
    <property type="entry name" value="VWFA DOMAIN-CONTAINING PROTEIN-RELATED"/>
    <property type="match status" value="1"/>
</dbReference>
<feature type="transmembrane region" description="Helical" evidence="1">
    <location>
        <begin position="165"/>
        <end position="185"/>
    </location>
</feature>